<dbReference type="InterPro" id="IPR051053">
    <property type="entry name" value="ECH/Chromodomain_protein"/>
</dbReference>
<dbReference type="InterPro" id="IPR029045">
    <property type="entry name" value="ClpP/crotonase-like_dom_sf"/>
</dbReference>
<dbReference type="SUPFAM" id="SSF52096">
    <property type="entry name" value="ClpP/crotonase"/>
    <property type="match status" value="1"/>
</dbReference>
<protein>
    <submittedName>
        <fullName evidence="2">Crotonase/enoyl-CoA hydratase family protein</fullName>
    </submittedName>
</protein>
<organism evidence="2 3">
    <name type="scientific">Spongiibacter thalassae</name>
    <dbReference type="NCBI Taxonomy" id="2721624"/>
    <lineage>
        <taxon>Bacteria</taxon>
        <taxon>Pseudomonadati</taxon>
        <taxon>Pseudomonadota</taxon>
        <taxon>Gammaproteobacteria</taxon>
        <taxon>Cellvibrionales</taxon>
        <taxon>Spongiibacteraceae</taxon>
        <taxon>Spongiibacter</taxon>
    </lineage>
</organism>
<evidence type="ECO:0000256" key="1">
    <source>
        <dbReference type="ARBA" id="ARBA00005254"/>
    </source>
</evidence>
<dbReference type="NCBIfam" id="NF006109">
    <property type="entry name" value="PRK08260.1"/>
    <property type="match status" value="1"/>
</dbReference>
<dbReference type="Gene3D" id="3.90.226.10">
    <property type="entry name" value="2-enoyl-CoA Hydratase, Chain A, domain 1"/>
    <property type="match status" value="1"/>
</dbReference>
<gene>
    <name evidence="2" type="ORF">HCU74_01830</name>
</gene>
<dbReference type="Gene3D" id="1.10.12.10">
    <property type="entry name" value="Lyase 2-enoyl-coa Hydratase, Chain A, domain 2"/>
    <property type="match status" value="1"/>
</dbReference>
<dbReference type="PANTHER" id="PTHR43684:SF4">
    <property type="entry name" value="ENOYL-COA HYDRATASE_ISOMERASE FAMILY PROTEIN (AFU_ORTHOLOGUE AFUA_1G01890)"/>
    <property type="match status" value="1"/>
</dbReference>
<dbReference type="CDD" id="cd06558">
    <property type="entry name" value="crotonase-like"/>
    <property type="match status" value="1"/>
</dbReference>
<evidence type="ECO:0000313" key="2">
    <source>
        <dbReference type="EMBL" id="NKI16149.1"/>
    </source>
</evidence>
<name>A0ABX1GD08_9GAMM</name>
<proteinExistence type="inferred from homology"/>
<dbReference type="InterPro" id="IPR014748">
    <property type="entry name" value="Enoyl-CoA_hydra_C"/>
</dbReference>
<dbReference type="Proteomes" id="UP000765845">
    <property type="component" value="Unassembled WGS sequence"/>
</dbReference>
<evidence type="ECO:0000313" key="3">
    <source>
        <dbReference type="Proteomes" id="UP000765845"/>
    </source>
</evidence>
<accession>A0ABX1GD08</accession>
<comment type="similarity">
    <text evidence="1">Belongs to the enoyl-CoA hydratase/isomerase family.</text>
</comment>
<sequence>MSENDTLKYRVDDGIAFITINRPEKLNAFTPKMARDFIGLLDRTDADDDVKAVIVTGEGRAFCAGADLEGGSDTFADISGEDAVVNEDGSLNYAAESIRDIGGLVTLRIFRSLKPIIAAINGAAVGVGVTMTLPMDIRLGTDKTRAGFVFARRAIVPEAASSYFLPRIVGISRALEWSYSGRLVPARELKEGGLLREIYAEDELIPAAVAIARELIDNCAPVSIALIRQMLWQGLNMQHPMEAHRLDSRAVAWRGRSNDAREGIDSFLEKRPPRFTDKVSKDMPDFFPWVDEPPYQ</sequence>
<dbReference type="RefSeq" id="WP_168448684.1">
    <property type="nucleotide sequence ID" value="NZ_JAAWWK010000001.1"/>
</dbReference>
<dbReference type="InterPro" id="IPR001753">
    <property type="entry name" value="Enoyl-CoA_hydra/iso"/>
</dbReference>
<reference evidence="2 3" key="1">
    <citation type="submission" date="2020-04" db="EMBL/GenBank/DDBJ databases">
        <authorList>
            <person name="Yoon J."/>
        </authorList>
    </citation>
    <scope>NUCLEOTIDE SEQUENCE [LARGE SCALE GENOMIC DNA]</scope>
    <source>
        <strain evidence="2 3">KMU-166</strain>
    </source>
</reference>
<keyword evidence="3" id="KW-1185">Reference proteome</keyword>
<dbReference type="PANTHER" id="PTHR43684">
    <property type="match status" value="1"/>
</dbReference>
<dbReference type="EMBL" id="JAAWWK010000001">
    <property type="protein sequence ID" value="NKI16149.1"/>
    <property type="molecule type" value="Genomic_DNA"/>
</dbReference>
<dbReference type="Pfam" id="PF00378">
    <property type="entry name" value="ECH_1"/>
    <property type="match status" value="1"/>
</dbReference>
<comment type="caution">
    <text evidence="2">The sequence shown here is derived from an EMBL/GenBank/DDBJ whole genome shotgun (WGS) entry which is preliminary data.</text>
</comment>